<dbReference type="OrthoDB" id="505641at2"/>
<evidence type="ECO:0000313" key="4">
    <source>
        <dbReference type="EMBL" id="TFB55938.1"/>
    </source>
</evidence>
<dbReference type="InterPro" id="IPR032812">
    <property type="entry name" value="SbsA_Ig"/>
</dbReference>
<dbReference type="Proteomes" id="UP000297866">
    <property type="component" value="Unassembled WGS sequence"/>
</dbReference>
<reference evidence="4 5" key="1">
    <citation type="submission" date="2019-03" db="EMBL/GenBank/DDBJ databases">
        <title>Genomics of glacier-inhabiting Cryobacterium strains.</title>
        <authorList>
            <person name="Liu Q."/>
            <person name="Xin Y.-H."/>
        </authorList>
    </citation>
    <scope>NUCLEOTIDE SEQUENCE [LARGE SCALE GENOMIC DNA]</scope>
    <source>
        <strain evidence="4 5">Sr47</strain>
    </source>
</reference>
<evidence type="ECO:0000256" key="1">
    <source>
        <dbReference type="ARBA" id="ARBA00022729"/>
    </source>
</evidence>
<protein>
    <submittedName>
        <fullName evidence="4">DUF4082 domain-containing protein</fullName>
    </submittedName>
</protein>
<gene>
    <name evidence="4" type="ORF">E3O23_01740</name>
</gene>
<organism evidence="4 5">
    <name type="scientific">Cryobacterium tagatosivorans</name>
    <dbReference type="NCBI Taxonomy" id="1259199"/>
    <lineage>
        <taxon>Bacteria</taxon>
        <taxon>Bacillati</taxon>
        <taxon>Actinomycetota</taxon>
        <taxon>Actinomycetes</taxon>
        <taxon>Micrococcales</taxon>
        <taxon>Microbacteriaceae</taxon>
        <taxon>Cryobacterium</taxon>
    </lineage>
</organism>
<keyword evidence="1" id="KW-0732">Signal</keyword>
<accession>A0A4R8UH48</accession>
<dbReference type="AlphaFoldDB" id="A0A4R8UH48"/>
<feature type="domain" description="DUF4082" evidence="3">
    <location>
        <begin position="323"/>
        <end position="468"/>
    </location>
</feature>
<comment type="caution">
    <text evidence="4">The sequence shown here is derived from an EMBL/GenBank/DDBJ whole genome shotgun (WGS) entry which is preliminary data.</text>
</comment>
<evidence type="ECO:0000259" key="2">
    <source>
        <dbReference type="Pfam" id="PF13205"/>
    </source>
</evidence>
<evidence type="ECO:0000313" key="5">
    <source>
        <dbReference type="Proteomes" id="UP000297866"/>
    </source>
</evidence>
<proteinExistence type="predicted"/>
<feature type="domain" description="SbsA Ig-like" evidence="2">
    <location>
        <begin position="209"/>
        <end position="308"/>
    </location>
</feature>
<feature type="domain" description="DUF4082" evidence="3">
    <location>
        <begin position="55"/>
        <end position="199"/>
    </location>
</feature>
<feature type="domain" description="SbsA Ig-like" evidence="2">
    <location>
        <begin position="2"/>
        <end position="40"/>
    </location>
</feature>
<dbReference type="Pfam" id="PF13313">
    <property type="entry name" value="DUF4082"/>
    <property type="match status" value="2"/>
</dbReference>
<dbReference type="EMBL" id="SOEZ01000010">
    <property type="protein sequence ID" value="TFB55938.1"/>
    <property type="molecule type" value="Genomic_DNA"/>
</dbReference>
<keyword evidence="5" id="KW-1185">Reference proteome</keyword>
<name>A0A4R8UH48_9MICO</name>
<dbReference type="Gene3D" id="2.60.40.1220">
    <property type="match status" value="1"/>
</dbReference>
<sequence length="476" mass="48495">MTFTPASALANSTSYTATVSGAVNATGQAMTAPRTWSFTTAAVGECPCSVFSPSDVPATLSDNDSAAVELGMKFRSSVAATVTGIRFYKGAENTGTHTGHLWTSAGTLLASVTFTGETASGWQQANLSTPVNISANTTYVVSYHAPNGRYSATSNFFTTAANSPPLQGLASGTDGPNGIYVYGAPAFPDSSFRDANYWVDVVVTTAPPAAPVVTATAPAAGATGVAVSTAPWATFDQAVTPASIGFTLKTAAGASVTGTTAYDAATDRVTFTPAAALANNTTYTATVSGATNSSGQAMEAPRTWSFTTTATGACPCSVFSASAVPATITENDPRAVELGMKFRSSVAGSVTGIRFYKGSQNTGAHTGHLWSSTGTLLATVTFTGETASGWQQATLSAPVSISANTTYVVSYFAPAGRYSATANFFNTAANSPPLQGLASGTDGPNGIYRYGTTSGFPTSSYRGTNYWVDVVFTTAP</sequence>
<evidence type="ECO:0000259" key="3">
    <source>
        <dbReference type="Pfam" id="PF13313"/>
    </source>
</evidence>
<dbReference type="InterPro" id="IPR014755">
    <property type="entry name" value="Cu-Rt/internalin_Ig-like"/>
</dbReference>
<dbReference type="InterPro" id="IPR025141">
    <property type="entry name" value="DUF4082"/>
</dbReference>
<dbReference type="Pfam" id="PF13205">
    <property type="entry name" value="Big_5"/>
    <property type="match status" value="2"/>
</dbReference>